<evidence type="ECO:0000256" key="1">
    <source>
        <dbReference type="SAM" id="Phobius"/>
    </source>
</evidence>
<accession>A0A5N7DI49</accession>
<dbReference type="Proteomes" id="UP000325579">
    <property type="component" value="Unassembled WGS sequence"/>
</dbReference>
<keyword evidence="1" id="KW-1133">Transmembrane helix</keyword>
<proteinExistence type="predicted"/>
<dbReference type="GeneID" id="43676023"/>
<gene>
    <name evidence="2" type="ORF">BDV37DRAFT_84501</name>
</gene>
<name>A0A5N7DI49_9EURO</name>
<feature type="transmembrane region" description="Helical" evidence="1">
    <location>
        <begin position="39"/>
        <end position="56"/>
    </location>
</feature>
<dbReference type="RefSeq" id="XP_031943234.1">
    <property type="nucleotide sequence ID" value="XM_032091332.1"/>
</dbReference>
<evidence type="ECO:0000313" key="3">
    <source>
        <dbReference type="Proteomes" id="UP000325579"/>
    </source>
</evidence>
<dbReference type="AlphaFoldDB" id="A0A5N7DI49"/>
<protein>
    <submittedName>
        <fullName evidence="2">Uncharacterized protein</fullName>
    </submittedName>
</protein>
<keyword evidence="1" id="KW-0812">Transmembrane</keyword>
<organism evidence="2 3">
    <name type="scientific">Aspergillus pseudonomiae</name>
    <dbReference type="NCBI Taxonomy" id="1506151"/>
    <lineage>
        <taxon>Eukaryota</taxon>
        <taxon>Fungi</taxon>
        <taxon>Dikarya</taxon>
        <taxon>Ascomycota</taxon>
        <taxon>Pezizomycotina</taxon>
        <taxon>Eurotiomycetes</taxon>
        <taxon>Eurotiomycetidae</taxon>
        <taxon>Eurotiales</taxon>
        <taxon>Aspergillaceae</taxon>
        <taxon>Aspergillus</taxon>
        <taxon>Aspergillus subgen. Circumdati</taxon>
    </lineage>
</organism>
<reference evidence="2 3" key="1">
    <citation type="submission" date="2019-04" db="EMBL/GenBank/DDBJ databases">
        <authorList>
            <consortium name="DOE Joint Genome Institute"/>
            <person name="Mondo S."/>
            <person name="Kjaerbolling I."/>
            <person name="Vesth T."/>
            <person name="Frisvad J.C."/>
            <person name="Nybo J.L."/>
            <person name="Theobald S."/>
            <person name="Kildgaard S."/>
            <person name="Isbrandt T."/>
            <person name="Kuo A."/>
            <person name="Sato A."/>
            <person name="Lyhne E.K."/>
            <person name="Kogle M.E."/>
            <person name="Wiebenga A."/>
            <person name="Kun R.S."/>
            <person name="Lubbers R.J."/>
            <person name="Makela M.R."/>
            <person name="Barry K."/>
            <person name="Chovatia M."/>
            <person name="Clum A."/>
            <person name="Daum C."/>
            <person name="Haridas S."/>
            <person name="He G."/>
            <person name="LaButti K."/>
            <person name="Lipzen A."/>
            <person name="Riley R."/>
            <person name="Salamov A."/>
            <person name="Simmons B.A."/>
            <person name="Magnuson J.K."/>
            <person name="Henrissat B."/>
            <person name="Mortensen U.H."/>
            <person name="Larsen T.O."/>
            <person name="Devries R.P."/>
            <person name="Grigoriev I.V."/>
            <person name="Machida M."/>
            <person name="Baker S.E."/>
            <person name="Andersen M.R."/>
            <person name="Cantor M.N."/>
            <person name="Hua S.X."/>
        </authorList>
    </citation>
    <scope>NUCLEOTIDE SEQUENCE [LARGE SCALE GENOMIC DNA]</scope>
    <source>
        <strain evidence="2 3">CBS 119388</strain>
    </source>
</reference>
<keyword evidence="3" id="KW-1185">Reference proteome</keyword>
<sequence length="65" mass="7626">MTNTLFQWVRLQRVIIEIGLHISSSDFLPLPSRLFVKKFFVSNNICFCLTLISFLFPERIVQNGH</sequence>
<dbReference type="OrthoDB" id="191364at2759"/>
<dbReference type="EMBL" id="ML736757">
    <property type="protein sequence ID" value="KAE8405915.1"/>
    <property type="molecule type" value="Genomic_DNA"/>
</dbReference>
<evidence type="ECO:0000313" key="2">
    <source>
        <dbReference type="EMBL" id="KAE8405915.1"/>
    </source>
</evidence>
<keyword evidence="1" id="KW-0472">Membrane</keyword>